<evidence type="ECO:0000256" key="1">
    <source>
        <dbReference type="ARBA" id="ARBA00022723"/>
    </source>
</evidence>
<proteinExistence type="predicted"/>
<keyword evidence="2" id="KW-0547">Nucleotide-binding</keyword>
<dbReference type="Gene3D" id="3.40.50.300">
    <property type="entry name" value="P-loop containing nucleotide triphosphate hydrolases"/>
    <property type="match status" value="1"/>
</dbReference>
<name>L2GRC2_VITCO</name>
<dbReference type="CDD" id="cd02037">
    <property type="entry name" value="Mrp_NBP35"/>
    <property type="match status" value="1"/>
</dbReference>
<dbReference type="VEuPathDB" id="MicrosporidiaDB:VICG_00192"/>
<dbReference type="InParanoid" id="L2GRC2"/>
<dbReference type="InterPro" id="IPR027417">
    <property type="entry name" value="P-loop_NTPase"/>
</dbReference>
<evidence type="ECO:0000256" key="5">
    <source>
        <dbReference type="ARBA" id="ARBA00023014"/>
    </source>
</evidence>
<organism evidence="6 7">
    <name type="scientific">Vittaforma corneae (strain ATCC 50505)</name>
    <name type="common">Microsporidian parasite</name>
    <name type="synonym">Nosema corneum</name>
    <dbReference type="NCBI Taxonomy" id="993615"/>
    <lineage>
        <taxon>Eukaryota</taxon>
        <taxon>Fungi</taxon>
        <taxon>Fungi incertae sedis</taxon>
        <taxon>Microsporidia</taxon>
        <taxon>Nosematidae</taxon>
        <taxon>Vittaforma</taxon>
    </lineage>
</organism>
<dbReference type="AlphaFoldDB" id="L2GRC2"/>
<dbReference type="GO" id="GO:0016226">
    <property type="term" value="P:iron-sulfur cluster assembly"/>
    <property type="evidence" value="ECO:0007669"/>
    <property type="project" value="InterPro"/>
</dbReference>
<reference evidence="7" key="1">
    <citation type="submission" date="2011-05" db="EMBL/GenBank/DDBJ databases">
        <title>The genome sequence of Vittaforma corneae strain ATCC 50505.</title>
        <authorList>
            <consortium name="The Broad Institute Genome Sequencing Platform"/>
            <person name="Cuomo C."/>
            <person name="Didier E."/>
            <person name="Bowers L."/>
            <person name="Young S.K."/>
            <person name="Zeng Q."/>
            <person name="Gargeya S."/>
            <person name="Fitzgerald M."/>
            <person name="Haas B."/>
            <person name="Abouelleil A."/>
            <person name="Alvarado L."/>
            <person name="Arachchi H.M."/>
            <person name="Berlin A."/>
            <person name="Chapman S.B."/>
            <person name="Gearin G."/>
            <person name="Goldberg J."/>
            <person name="Griggs A."/>
            <person name="Gujja S."/>
            <person name="Hansen M."/>
            <person name="Heiman D."/>
            <person name="Howarth C."/>
            <person name="Larimer J."/>
            <person name="Lui A."/>
            <person name="MacDonald P.J.P."/>
            <person name="McCowen C."/>
            <person name="Montmayeur A."/>
            <person name="Murphy C."/>
            <person name="Neiman D."/>
            <person name="Pearson M."/>
            <person name="Priest M."/>
            <person name="Roberts A."/>
            <person name="Saif S."/>
            <person name="Shea T."/>
            <person name="Sisk P."/>
            <person name="Stolte C."/>
            <person name="Sykes S."/>
            <person name="Wortman J."/>
            <person name="Nusbaum C."/>
            <person name="Birren B."/>
        </authorList>
    </citation>
    <scope>NUCLEOTIDE SEQUENCE [LARGE SCALE GENOMIC DNA]</scope>
    <source>
        <strain evidence="7">ATCC 50505</strain>
    </source>
</reference>
<dbReference type="Pfam" id="PF10609">
    <property type="entry name" value="ParA"/>
    <property type="match status" value="1"/>
</dbReference>
<keyword evidence="1" id="KW-0479">Metal-binding</keyword>
<dbReference type="SUPFAM" id="SSF52540">
    <property type="entry name" value="P-loop containing nucleoside triphosphate hydrolases"/>
    <property type="match status" value="1"/>
</dbReference>
<dbReference type="PANTHER" id="PTHR23264:SF19">
    <property type="entry name" value="CYTOSOLIC FE-S CLUSTER ASSEMBLY FACTOR NUBP2"/>
    <property type="match status" value="1"/>
</dbReference>
<dbReference type="InterPro" id="IPR019591">
    <property type="entry name" value="Mrp/NBP35_ATP-bd"/>
</dbReference>
<evidence type="ECO:0000256" key="4">
    <source>
        <dbReference type="ARBA" id="ARBA00023004"/>
    </source>
</evidence>
<dbReference type="GO" id="GO:0005524">
    <property type="term" value="F:ATP binding"/>
    <property type="evidence" value="ECO:0007669"/>
    <property type="project" value="UniProtKB-KW"/>
</dbReference>
<dbReference type="Proteomes" id="UP000011082">
    <property type="component" value="Unassembled WGS sequence"/>
</dbReference>
<evidence type="ECO:0000313" key="7">
    <source>
        <dbReference type="Proteomes" id="UP000011082"/>
    </source>
</evidence>
<dbReference type="GO" id="GO:0046872">
    <property type="term" value="F:metal ion binding"/>
    <property type="evidence" value="ECO:0007669"/>
    <property type="project" value="UniProtKB-KW"/>
</dbReference>
<dbReference type="GO" id="GO:0051536">
    <property type="term" value="F:iron-sulfur cluster binding"/>
    <property type="evidence" value="ECO:0007669"/>
    <property type="project" value="UniProtKB-KW"/>
</dbReference>
<dbReference type="GO" id="GO:0140663">
    <property type="term" value="F:ATP-dependent FeS chaperone activity"/>
    <property type="evidence" value="ECO:0007669"/>
    <property type="project" value="InterPro"/>
</dbReference>
<dbReference type="STRING" id="993615.L2GRC2"/>
<evidence type="ECO:0000256" key="2">
    <source>
        <dbReference type="ARBA" id="ARBA00022741"/>
    </source>
</evidence>
<dbReference type="GO" id="GO:0005829">
    <property type="term" value="C:cytosol"/>
    <property type="evidence" value="ECO:0007669"/>
    <property type="project" value="TreeGrafter"/>
</dbReference>
<keyword evidence="7" id="KW-1185">Reference proteome</keyword>
<dbReference type="OMA" id="EMDCQVG"/>
<evidence type="ECO:0000256" key="3">
    <source>
        <dbReference type="ARBA" id="ARBA00022840"/>
    </source>
</evidence>
<dbReference type="InterPro" id="IPR033756">
    <property type="entry name" value="YlxH/NBP35"/>
</dbReference>
<dbReference type="PANTHER" id="PTHR23264">
    <property type="entry name" value="NUCLEOTIDE-BINDING PROTEIN NBP35 YEAST -RELATED"/>
    <property type="match status" value="1"/>
</dbReference>
<keyword evidence="5" id="KW-0411">Iron-sulfur</keyword>
<protein>
    <submittedName>
        <fullName evidence="6">Uncharacterized protein</fullName>
    </submittedName>
</protein>
<gene>
    <name evidence="6" type="ORF">VICG_00192</name>
</gene>
<dbReference type="GeneID" id="19880910"/>
<dbReference type="EMBL" id="JH370130">
    <property type="protein sequence ID" value="ELA42877.1"/>
    <property type="molecule type" value="Genomic_DNA"/>
</dbReference>
<dbReference type="RefSeq" id="XP_007603645.1">
    <property type="nucleotide sequence ID" value="XM_007603583.1"/>
</dbReference>
<dbReference type="HOGENOM" id="CLU_024839_0_1_1"/>
<evidence type="ECO:0000313" key="6">
    <source>
        <dbReference type="EMBL" id="ELA42877.1"/>
    </source>
</evidence>
<keyword evidence="3" id="KW-0067">ATP-binding</keyword>
<sequence>MQKCPSASSGMAGKAESCKGCPNANICASSKPDEDIPAIQKNLKQLKLILAILSGKGGVGKSTIARNIASRVAAMGIRTAILDFDLSGPSIPRLTKTENEFVFRSDCSFAPIVTEEEIGVISIGHLDDQTRVFNTNTKNYAIKKILKHCDFSGYDVMVVDTPPNITEEHLALVNYVRPQYSIMVTTPQNLSLNDVRRQIAFCNKAGMSIMGMVENMKNFHCPRCSHINVVYPNSGIEEFCKNENIEYFGSIPLNKELAKNSDSGDAFNHRVFDDISSRICAKLIDRPT</sequence>
<dbReference type="OrthoDB" id="1741334at2759"/>
<dbReference type="FunCoup" id="L2GRC2">
    <property type="interactions" value="101"/>
</dbReference>
<keyword evidence="4" id="KW-0408">Iron</keyword>
<accession>L2GRC2</accession>